<evidence type="ECO:0000313" key="2">
    <source>
        <dbReference type="EMBL" id="SPF29102.1"/>
    </source>
</evidence>
<dbReference type="RefSeq" id="WP_181377191.1">
    <property type="nucleotide sequence ID" value="NZ_OMKW01000002.1"/>
</dbReference>
<dbReference type="AlphaFoldDB" id="A0A2R8AA47"/>
<dbReference type="CDD" id="cd08946">
    <property type="entry name" value="SDR_e"/>
    <property type="match status" value="1"/>
</dbReference>
<dbReference type="EC" id="1.1.1.203" evidence="2"/>
<evidence type="ECO:0000259" key="1">
    <source>
        <dbReference type="Pfam" id="PF01370"/>
    </source>
</evidence>
<dbReference type="PANTHER" id="PTHR43245">
    <property type="entry name" value="BIFUNCTIONAL POLYMYXIN RESISTANCE PROTEIN ARNA"/>
    <property type="match status" value="1"/>
</dbReference>
<dbReference type="InterPro" id="IPR050177">
    <property type="entry name" value="Lipid_A_modif_metabolic_enz"/>
</dbReference>
<keyword evidence="3" id="KW-1185">Reference proteome</keyword>
<keyword evidence="2" id="KW-0560">Oxidoreductase</keyword>
<dbReference type="Pfam" id="PF01370">
    <property type="entry name" value="Epimerase"/>
    <property type="match status" value="1"/>
</dbReference>
<dbReference type="SUPFAM" id="SSF51735">
    <property type="entry name" value="NAD(P)-binding Rossmann-fold domains"/>
    <property type="match status" value="1"/>
</dbReference>
<proteinExistence type="predicted"/>
<dbReference type="InterPro" id="IPR036291">
    <property type="entry name" value="NAD(P)-bd_dom_sf"/>
</dbReference>
<sequence>MTKRIFFTGGTGKAGRHVVPWLRDQGHHVVNADLKPLGCDGVDDLSIDITDSGQVFGALTQHANMGEFADGPAKPYDAVVHFAAVARVLLTSDAECFRVNTVGTYNVIEAAVKLGVKKIIIASSETVYGTCFAHGDLDPPGLPLTEDMATVPEDSYAMSKLCNEVTARSFQARSGIDIYVLRIGNVFEPHEYAEHFPDFFADPATRKRNIFNYIDARDLAQIVHRGVLTDGLGFQIFNAANDTNSVNRPAEELARTYFPNVPKGPLPGNTGLYSNEKVRRMLGFVEQHDWRRYVEG</sequence>
<feature type="domain" description="NAD-dependent epimerase/dehydratase" evidence="1">
    <location>
        <begin position="6"/>
        <end position="198"/>
    </location>
</feature>
<organism evidence="2 3">
    <name type="scientific">Pontivivens insulae</name>
    <dbReference type="NCBI Taxonomy" id="1639689"/>
    <lineage>
        <taxon>Bacteria</taxon>
        <taxon>Pseudomonadati</taxon>
        <taxon>Pseudomonadota</taxon>
        <taxon>Alphaproteobacteria</taxon>
        <taxon>Rhodobacterales</taxon>
        <taxon>Paracoccaceae</taxon>
        <taxon>Pontivivens</taxon>
    </lineage>
</organism>
<dbReference type="Gene3D" id="3.40.50.720">
    <property type="entry name" value="NAD(P)-binding Rossmann-like Domain"/>
    <property type="match status" value="1"/>
</dbReference>
<dbReference type="PANTHER" id="PTHR43245:SF55">
    <property type="entry name" value="NAD(P)-BINDING DOMAIN-CONTAINING PROTEIN"/>
    <property type="match status" value="1"/>
</dbReference>
<name>A0A2R8AA47_9RHOB</name>
<protein>
    <submittedName>
        <fullName evidence="2">Uronate dehydrogenase</fullName>
        <ecNumber evidence="2">1.1.1.203</ecNumber>
    </submittedName>
</protein>
<dbReference type="EMBL" id="OMKW01000002">
    <property type="protein sequence ID" value="SPF29102.1"/>
    <property type="molecule type" value="Genomic_DNA"/>
</dbReference>
<evidence type="ECO:0000313" key="3">
    <source>
        <dbReference type="Proteomes" id="UP000244932"/>
    </source>
</evidence>
<gene>
    <name evidence="2" type="primary">udh</name>
    <name evidence="2" type="ORF">POI8812_01408</name>
</gene>
<dbReference type="GO" id="GO:0050388">
    <property type="term" value="F:uronate dehydrogenase activity"/>
    <property type="evidence" value="ECO:0007669"/>
    <property type="project" value="UniProtKB-EC"/>
</dbReference>
<accession>A0A2R8AA47</accession>
<dbReference type="Proteomes" id="UP000244932">
    <property type="component" value="Unassembled WGS sequence"/>
</dbReference>
<reference evidence="2 3" key="1">
    <citation type="submission" date="2018-03" db="EMBL/GenBank/DDBJ databases">
        <authorList>
            <person name="Keele B.F."/>
        </authorList>
    </citation>
    <scope>NUCLEOTIDE SEQUENCE [LARGE SCALE GENOMIC DNA]</scope>
    <source>
        <strain evidence="2 3">CeCT 8812</strain>
    </source>
</reference>
<dbReference type="InterPro" id="IPR001509">
    <property type="entry name" value="Epimerase_deHydtase"/>
</dbReference>